<feature type="compositionally biased region" description="Low complexity" evidence="1">
    <location>
        <begin position="49"/>
        <end position="68"/>
    </location>
</feature>
<name>A0AA38LV57_9TREE</name>
<reference evidence="2" key="1">
    <citation type="journal article" date="2022" name="G3 (Bethesda)">
        <title>High quality genome of the basidiomycete yeast Dioszegia hungarica PDD-24b-2 isolated from cloud water.</title>
        <authorList>
            <person name="Jarrige D."/>
            <person name="Haridas S."/>
            <person name="Bleykasten-Grosshans C."/>
            <person name="Joly M."/>
            <person name="Nadalig T."/>
            <person name="Sancelme M."/>
            <person name="Vuilleumier S."/>
            <person name="Grigoriev I.V."/>
            <person name="Amato P."/>
            <person name="Bringel F."/>
        </authorList>
    </citation>
    <scope>NUCLEOTIDE SEQUENCE</scope>
    <source>
        <strain evidence="2">PDD-24b-2</strain>
    </source>
</reference>
<feature type="compositionally biased region" description="Gly residues" evidence="1">
    <location>
        <begin position="69"/>
        <end position="80"/>
    </location>
</feature>
<gene>
    <name evidence="2" type="ORF">MKK02DRAFT_43977</name>
</gene>
<evidence type="ECO:0000313" key="3">
    <source>
        <dbReference type="Proteomes" id="UP001164286"/>
    </source>
</evidence>
<feature type="compositionally biased region" description="Low complexity" evidence="1">
    <location>
        <begin position="10"/>
        <end position="21"/>
    </location>
</feature>
<dbReference type="GeneID" id="77731914"/>
<feature type="region of interest" description="Disordered" evidence="1">
    <location>
        <begin position="1"/>
        <end position="127"/>
    </location>
</feature>
<keyword evidence="3" id="KW-1185">Reference proteome</keyword>
<dbReference type="AlphaFoldDB" id="A0AA38LV57"/>
<dbReference type="RefSeq" id="XP_052945071.1">
    <property type="nucleotide sequence ID" value="XM_053092709.1"/>
</dbReference>
<evidence type="ECO:0000313" key="2">
    <source>
        <dbReference type="EMBL" id="KAI9635294.1"/>
    </source>
</evidence>
<protein>
    <submittedName>
        <fullName evidence="2">Uncharacterized protein</fullName>
    </submittedName>
</protein>
<feature type="compositionally biased region" description="Gly residues" evidence="1">
    <location>
        <begin position="97"/>
        <end position="127"/>
    </location>
</feature>
<feature type="compositionally biased region" description="Polar residues" evidence="1">
    <location>
        <begin position="22"/>
        <end position="48"/>
    </location>
</feature>
<dbReference type="Proteomes" id="UP001164286">
    <property type="component" value="Unassembled WGS sequence"/>
</dbReference>
<dbReference type="EMBL" id="JAKWFO010000005">
    <property type="protein sequence ID" value="KAI9635294.1"/>
    <property type="molecule type" value="Genomic_DNA"/>
</dbReference>
<comment type="caution">
    <text evidence="2">The sequence shown here is derived from an EMBL/GenBank/DDBJ whole genome shotgun (WGS) entry which is preliminary data.</text>
</comment>
<accession>A0AA38LV57</accession>
<proteinExistence type="predicted"/>
<evidence type="ECO:0000256" key="1">
    <source>
        <dbReference type="SAM" id="MobiDB-lite"/>
    </source>
</evidence>
<sequence>MLSRDKRPKASSAHPSIPSSHRPTSTAVHPASSSSTFQPPFIQTRQYMSGSAASTASAGSALGTRGTSTGSGGPQQGGPNAGRWGDVRIVHPAWEGFGRGMAPGANAGTGGATGGGGSGGGVGKSKL</sequence>
<organism evidence="2 3">
    <name type="scientific">Dioszegia hungarica</name>
    <dbReference type="NCBI Taxonomy" id="4972"/>
    <lineage>
        <taxon>Eukaryota</taxon>
        <taxon>Fungi</taxon>
        <taxon>Dikarya</taxon>
        <taxon>Basidiomycota</taxon>
        <taxon>Agaricomycotina</taxon>
        <taxon>Tremellomycetes</taxon>
        <taxon>Tremellales</taxon>
        <taxon>Bulleribasidiaceae</taxon>
        <taxon>Dioszegia</taxon>
    </lineage>
</organism>